<dbReference type="InterPro" id="IPR011701">
    <property type="entry name" value="MFS"/>
</dbReference>
<comment type="subcellular location">
    <subcellularLocation>
        <location evidence="1">Cell membrane</location>
        <topology evidence="1">Multi-pass membrane protein</topology>
    </subcellularLocation>
</comment>
<dbReference type="PANTHER" id="PTHR23517:SF2">
    <property type="entry name" value="MULTIDRUG RESISTANCE PROTEIN MDTH"/>
    <property type="match status" value="1"/>
</dbReference>
<evidence type="ECO:0000256" key="6">
    <source>
        <dbReference type="ARBA" id="ARBA00023136"/>
    </source>
</evidence>
<feature type="transmembrane region" description="Helical" evidence="7">
    <location>
        <begin position="278"/>
        <end position="303"/>
    </location>
</feature>
<evidence type="ECO:0000256" key="2">
    <source>
        <dbReference type="ARBA" id="ARBA00022448"/>
    </source>
</evidence>
<dbReference type="GO" id="GO:0022857">
    <property type="term" value="F:transmembrane transporter activity"/>
    <property type="evidence" value="ECO:0007669"/>
    <property type="project" value="InterPro"/>
</dbReference>
<keyword evidence="2" id="KW-0813">Transport</keyword>
<dbReference type="PROSITE" id="PS50850">
    <property type="entry name" value="MFS"/>
    <property type="match status" value="1"/>
</dbReference>
<proteinExistence type="predicted"/>
<evidence type="ECO:0000256" key="4">
    <source>
        <dbReference type="ARBA" id="ARBA00022692"/>
    </source>
</evidence>
<evidence type="ECO:0000313" key="9">
    <source>
        <dbReference type="EMBL" id="BAP58758.1"/>
    </source>
</evidence>
<feature type="domain" description="Major facilitator superfamily (MFS) profile" evidence="8">
    <location>
        <begin position="1"/>
        <end position="369"/>
    </location>
</feature>
<feature type="transmembrane region" description="Helical" evidence="7">
    <location>
        <begin position="195"/>
        <end position="214"/>
    </location>
</feature>
<keyword evidence="3" id="KW-1003">Cell membrane</keyword>
<keyword evidence="6 7" id="KW-0472">Membrane</keyword>
<dbReference type="InterPro" id="IPR050171">
    <property type="entry name" value="MFS_Transporters"/>
</dbReference>
<keyword evidence="4 7" id="KW-0812">Transmembrane</keyword>
<sequence length="433" mass="48974">MLGMFMLLPILTTYGLLLPHSNKFLVGLAIGIYGFTQAIFQIPFGLLSDKIGRKPIIIIGLLILTFGSIIGFLSKSICGVIIARALQGSGAISSVSIALLSDLVSEQNYTKSMIFLGISFGINFIIAMILGPILASILGLNGIFFLIIIFSVLGILITIFLIPNTKIYTFNRNTIIVKKSLLSVFFNKDLLKINISIFLLHMFLVSNFIALPIQLELFNFPNSRHWQVYFVTIIVSFFLMFPLLTYAEKKQKIKKIFVFGVILITLSEIILWKLNQNFWIIIIGIQLFFLSFNLIEVILPSLITKESPVGYKGTSMGIYTTSQFLGSAMGGSIGGFLFQHFDFKTVFLFNIIFGFLWILLSLKIHEPPTCKNFRIFFKDLVNNEEIVKKRLKKSPGILSYFIDLKENYIYIKANTNITNEKKTKKTILKNLKN</sequence>
<evidence type="ECO:0000256" key="3">
    <source>
        <dbReference type="ARBA" id="ARBA00022475"/>
    </source>
</evidence>
<feature type="transmembrane region" description="Helical" evidence="7">
    <location>
        <begin position="25"/>
        <end position="44"/>
    </location>
</feature>
<dbReference type="SUPFAM" id="SSF103473">
    <property type="entry name" value="MFS general substrate transporter"/>
    <property type="match status" value="1"/>
</dbReference>
<reference evidence="9 10" key="2">
    <citation type="journal article" date="2014" name="Curr. Biol.">
        <title>Symbiont-Supplemented Maternal Investment Underpinning Host's Ecological Adaptation.</title>
        <authorList>
            <person name="Kaiwa N."/>
            <person name="Hosokawa T."/>
            <person name="Nikoh N."/>
            <person name="Tanahashi M."/>
            <person name="Moriyama M."/>
            <person name="Meng X.Y."/>
            <person name="Maeda T."/>
            <person name="Yamaguchi K."/>
            <person name="Shigenobu S."/>
            <person name="Ito M."/>
            <person name="Fukatsu T."/>
        </authorList>
    </citation>
    <scope>NUCLEOTIDE SEQUENCE [LARGE SCALE GENOMIC DNA]</scope>
    <source>
        <strain evidence="9 10">UwTKB</strain>
    </source>
</reference>
<dbReference type="GO" id="GO:0005886">
    <property type="term" value="C:plasma membrane"/>
    <property type="evidence" value="ECO:0007669"/>
    <property type="project" value="UniProtKB-SubCell"/>
</dbReference>
<dbReference type="InterPro" id="IPR020846">
    <property type="entry name" value="MFS_dom"/>
</dbReference>
<dbReference type="Gene3D" id="3.30.70.100">
    <property type="match status" value="1"/>
</dbReference>
<dbReference type="HOGENOM" id="CLU_001265_10_0_6"/>
<dbReference type="PANTHER" id="PTHR23517">
    <property type="entry name" value="RESISTANCE PROTEIN MDTM, PUTATIVE-RELATED-RELATED"/>
    <property type="match status" value="1"/>
</dbReference>
<keyword evidence="5 7" id="KW-1133">Transmembrane helix</keyword>
<evidence type="ECO:0000256" key="1">
    <source>
        <dbReference type="ARBA" id="ARBA00004651"/>
    </source>
</evidence>
<evidence type="ECO:0000256" key="5">
    <source>
        <dbReference type="ARBA" id="ARBA00022989"/>
    </source>
</evidence>
<dbReference type="EMBL" id="AP014521">
    <property type="protein sequence ID" value="BAP58758.1"/>
    <property type="molecule type" value="Genomic_DNA"/>
</dbReference>
<feature type="transmembrane region" description="Helical" evidence="7">
    <location>
        <begin position="347"/>
        <end position="364"/>
    </location>
</feature>
<name>A0A090AJX2_9ENTR</name>
<feature type="transmembrane region" description="Helical" evidence="7">
    <location>
        <begin position="143"/>
        <end position="162"/>
    </location>
</feature>
<organism evidence="9 10">
    <name type="scientific">Candidatus Tachikawaea gelatinosa</name>
    <dbReference type="NCBI Taxonomy" id="1410383"/>
    <lineage>
        <taxon>Bacteria</taxon>
        <taxon>Pseudomonadati</taxon>
        <taxon>Pseudomonadota</taxon>
        <taxon>Gammaproteobacteria</taxon>
        <taxon>Enterobacterales</taxon>
        <taxon>Enterobacteriaceae</taxon>
        <taxon>Candidatus Tachikawaea</taxon>
    </lineage>
</organism>
<dbReference type="KEGG" id="sbw:TGUWTKB_5320"/>
<dbReference type="Proteomes" id="UP000031627">
    <property type="component" value="Chromosome"/>
</dbReference>
<keyword evidence="10" id="KW-1185">Reference proteome</keyword>
<dbReference type="AlphaFoldDB" id="A0A090AJX2"/>
<feature type="transmembrane region" description="Helical" evidence="7">
    <location>
        <begin position="56"/>
        <end position="74"/>
    </location>
</feature>
<reference evidence="10" key="1">
    <citation type="submission" date="2013-11" db="EMBL/GenBank/DDBJ databases">
        <title>Symbiont-containing voluminous jelly as an extraordinary maternal gift for overwintering insect nymphs.</title>
        <authorList>
            <person name="Kaiwa N."/>
            <person name="Hosokawa T."/>
            <person name="Nikoh N."/>
            <person name="Meng X.Y."/>
            <person name="Tanahashi M."/>
            <person name="Moriyama M."/>
            <person name="Maeda T."/>
            <person name="Yamaguchi K."/>
            <person name="Shigenobu S."/>
            <person name="Ito M."/>
            <person name="Fukatsu T."/>
        </authorList>
    </citation>
    <scope>NUCLEOTIDE SEQUENCE [LARGE SCALE GENOMIC DNA]</scope>
    <source>
        <strain evidence="10">UwTKB</strain>
    </source>
</reference>
<feature type="transmembrane region" description="Helical" evidence="7">
    <location>
        <begin position="226"/>
        <end position="244"/>
    </location>
</feature>
<feature type="transmembrane region" description="Helical" evidence="7">
    <location>
        <begin position="113"/>
        <end position="137"/>
    </location>
</feature>
<dbReference type="CDD" id="cd17472">
    <property type="entry name" value="MFS_YajR_like"/>
    <property type="match status" value="1"/>
</dbReference>
<dbReference type="Gene3D" id="1.20.1250.20">
    <property type="entry name" value="MFS general substrate transporter like domains"/>
    <property type="match status" value="1"/>
</dbReference>
<dbReference type="InterPro" id="IPR036259">
    <property type="entry name" value="MFS_trans_sf"/>
</dbReference>
<protein>
    <submittedName>
        <fullName evidence="9">Major facilitator superfamily MFS_1</fullName>
    </submittedName>
</protein>
<evidence type="ECO:0000259" key="8">
    <source>
        <dbReference type="PROSITE" id="PS50850"/>
    </source>
</evidence>
<feature type="transmembrane region" description="Helical" evidence="7">
    <location>
        <begin position="324"/>
        <end position="341"/>
    </location>
</feature>
<feature type="transmembrane region" description="Helical" evidence="7">
    <location>
        <begin position="256"/>
        <end position="272"/>
    </location>
</feature>
<gene>
    <name evidence="9" type="primary">yajR</name>
    <name evidence="9" type="ORF">TGUWTKB_5320</name>
</gene>
<dbReference type="STRING" id="1410383.TGUWTKB_5320"/>
<evidence type="ECO:0000256" key="7">
    <source>
        <dbReference type="SAM" id="Phobius"/>
    </source>
</evidence>
<evidence type="ECO:0000313" key="10">
    <source>
        <dbReference type="Proteomes" id="UP000031627"/>
    </source>
</evidence>
<accession>A0A090AJX2</accession>
<dbReference type="Pfam" id="PF07690">
    <property type="entry name" value="MFS_1"/>
    <property type="match status" value="1"/>
</dbReference>